<reference evidence="4 5" key="1">
    <citation type="submission" date="2015-01" db="EMBL/GenBank/DDBJ databases">
        <title>Draft genome sequence of Leucobacter komagatae strain VKM ST2845.</title>
        <authorList>
            <person name="Karlyshev A.V."/>
            <person name="Kudryashova E.B."/>
        </authorList>
    </citation>
    <scope>NUCLEOTIDE SEQUENCE [LARGE SCALE GENOMIC DNA]</scope>
    <source>
        <strain evidence="4 5">VKM ST2845</strain>
    </source>
</reference>
<evidence type="ECO:0000313" key="5">
    <source>
        <dbReference type="Proteomes" id="UP000032120"/>
    </source>
</evidence>
<gene>
    <name evidence="4" type="ORF">SD72_13945</name>
</gene>
<organism evidence="4 5">
    <name type="scientific">Leucobacter komagatae</name>
    <dbReference type="NCBI Taxonomy" id="55969"/>
    <lineage>
        <taxon>Bacteria</taxon>
        <taxon>Bacillati</taxon>
        <taxon>Actinomycetota</taxon>
        <taxon>Actinomycetes</taxon>
        <taxon>Micrococcales</taxon>
        <taxon>Microbacteriaceae</taxon>
        <taxon>Leucobacter</taxon>
    </lineage>
</organism>
<dbReference type="PANTHER" id="PTHR43800">
    <property type="entry name" value="PEPTIDYL-LYSINE N-ACETYLTRANSFERASE YJAB"/>
    <property type="match status" value="1"/>
</dbReference>
<dbReference type="SUPFAM" id="SSF55729">
    <property type="entry name" value="Acyl-CoA N-acyltransferases (Nat)"/>
    <property type="match status" value="1"/>
</dbReference>
<feature type="domain" description="N-acetyltransferase" evidence="3">
    <location>
        <begin position="1"/>
        <end position="145"/>
    </location>
</feature>
<name>A0A0D0HVN3_9MICO</name>
<evidence type="ECO:0000256" key="1">
    <source>
        <dbReference type="ARBA" id="ARBA00022679"/>
    </source>
</evidence>
<evidence type="ECO:0000313" key="4">
    <source>
        <dbReference type="EMBL" id="KIP51671.1"/>
    </source>
</evidence>
<dbReference type="InterPro" id="IPR016181">
    <property type="entry name" value="Acyl_CoA_acyltransferase"/>
</dbReference>
<dbReference type="InterPro" id="IPR000182">
    <property type="entry name" value="GNAT_dom"/>
</dbReference>
<dbReference type="Proteomes" id="UP000032120">
    <property type="component" value="Unassembled WGS sequence"/>
</dbReference>
<keyword evidence="1 4" id="KW-0808">Transferase</keyword>
<sequence>MLRRARGAEEYPALVEIWRSAVLATHDFLAASDFERIESNLAANYFPAVTLVVAEVDGQPVGFAGAVDGGLEMLFVHDSARGRGVGSALLAEAVARLGVTRVDVNEQNPAAHGFYLSRGFREVGRSELDGDGRPYPLLHLELAAA</sequence>
<evidence type="ECO:0000259" key="3">
    <source>
        <dbReference type="PROSITE" id="PS51186"/>
    </source>
</evidence>
<proteinExistence type="predicted"/>
<evidence type="ECO:0000256" key="2">
    <source>
        <dbReference type="ARBA" id="ARBA00023315"/>
    </source>
</evidence>
<comment type="caution">
    <text evidence="4">The sequence shown here is derived from an EMBL/GenBank/DDBJ whole genome shotgun (WGS) entry which is preliminary data.</text>
</comment>
<dbReference type="PROSITE" id="PS51186">
    <property type="entry name" value="GNAT"/>
    <property type="match status" value="1"/>
</dbReference>
<keyword evidence="5" id="KW-1185">Reference proteome</keyword>
<dbReference type="Gene3D" id="3.40.630.30">
    <property type="match status" value="1"/>
</dbReference>
<dbReference type="GO" id="GO:0016747">
    <property type="term" value="F:acyltransferase activity, transferring groups other than amino-acyl groups"/>
    <property type="evidence" value="ECO:0007669"/>
    <property type="project" value="InterPro"/>
</dbReference>
<dbReference type="Pfam" id="PF13508">
    <property type="entry name" value="Acetyltransf_7"/>
    <property type="match status" value="1"/>
</dbReference>
<dbReference type="PANTHER" id="PTHR43800:SF1">
    <property type="entry name" value="PEPTIDYL-LYSINE N-ACETYLTRANSFERASE YJAB"/>
    <property type="match status" value="1"/>
</dbReference>
<accession>A0A0D0HVN3</accession>
<dbReference type="EMBL" id="JXSQ01000026">
    <property type="protein sequence ID" value="KIP51671.1"/>
    <property type="molecule type" value="Genomic_DNA"/>
</dbReference>
<dbReference type="CDD" id="cd04301">
    <property type="entry name" value="NAT_SF"/>
    <property type="match status" value="1"/>
</dbReference>
<dbReference type="AlphaFoldDB" id="A0A0D0HVN3"/>
<keyword evidence="2" id="KW-0012">Acyltransferase</keyword>
<protein>
    <submittedName>
        <fullName evidence="4">GCN5 family acetyltransferase</fullName>
    </submittedName>
</protein>